<feature type="compositionally biased region" description="Low complexity" evidence="1">
    <location>
        <begin position="166"/>
        <end position="176"/>
    </location>
</feature>
<feature type="region of interest" description="Disordered" evidence="1">
    <location>
        <begin position="292"/>
        <end position="367"/>
    </location>
</feature>
<evidence type="ECO:0000313" key="3">
    <source>
        <dbReference type="Proteomes" id="UP000191285"/>
    </source>
</evidence>
<feature type="compositionally biased region" description="Low complexity" evidence="1">
    <location>
        <begin position="201"/>
        <end position="212"/>
    </location>
</feature>
<feature type="region of interest" description="Disordered" evidence="1">
    <location>
        <begin position="450"/>
        <end position="600"/>
    </location>
</feature>
<feature type="compositionally biased region" description="Basic and acidic residues" evidence="1">
    <location>
        <begin position="464"/>
        <end position="473"/>
    </location>
</feature>
<dbReference type="EMBL" id="MLKD01000010">
    <property type="protein sequence ID" value="OQE22543.1"/>
    <property type="molecule type" value="Genomic_DNA"/>
</dbReference>
<feature type="region of interest" description="Disordered" evidence="1">
    <location>
        <begin position="1"/>
        <end position="253"/>
    </location>
</feature>
<accession>A0A1V6TA53</accession>
<feature type="compositionally biased region" description="Basic and acidic residues" evidence="1">
    <location>
        <begin position="355"/>
        <end position="364"/>
    </location>
</feature>
<evidence type="ECO:0000256" key="1">
    <source>
        <dbReference type="SAM" id="MobiDB-lite"/>
    </source>
</evidence>
<dbReference type="AlphaFoldDB" id="A0A1V6TA53"/>
<dbReference type="STRING" id="303698.A0A1V6TA53"/>
<feature type="compositionally biased region" description="Basic and acidic residues" evidence="1">
    <location>
        <begin position="526"/>
        <end position="535"/>
    </location>
</feature>
<dbReference type="OrthoDB" id="4505596at2759"/>
<organism evidence="2 3">
    <name type="scientific">Penicillium steckii</name>
    <dbReference type="NCBI Taxonomy" id="303698"/>
    <lineage>
        <taxon>Eukaryota</taxon>
        <taxon>Fungi</taxon>
        <taxon>Dikarya</taxon>
        <taxon>Ascomycota</taxon>
        <taxon>Pezizomycotina</taxon>
        <taxon>Eurotiomycetes</taxon>
        <taxon>Eurotiomycetidae</taxon>
        <taxon>Eurotiales</taxon>
        <taxon>Aspergillaceae</taxon>
        <taxon>Penicillium</taxon>
    </lineage>
</organism>
<feature type="region of interest" description="Disordered" evidence="1">
    <location>
        <begin position="396"/>
        <end position="427"/>
    </location>
</feature>
<feature type="compositionally biased region" description="Polar residues" evidence="1">
    <location>
        <begin position="18"/>
        <end position="42"/>
    </location>
</feature>
<keyword evidence="3" id="KW-1185">Reference proteome</keyword>
<comment type="caution">
    <text evidence="2">The sequence shown here is derived from an EMBL/GenBank/DDBJ whole genome shotgun (WGS) entry which is preliminary data.</text>
</comment>
<sequence>MPPKRAHRNSLPARINHSAVTPSRRSSRVPTPTKSIIQTGRSSKTHDLTSDNSYNLHLYASSSSSPKSLSNGKARNGSTDTPSNRRQTFQARPSRLSNVYTPAKETPKSTLNQSSRKTRRTAALEISPNQVGESEFPETVNSLDWDVTHDGRGESTQDHTISDLSPTSPSSATRASARPRKPTTRAIEALTWQKKPRQKRAAPVTATPEATPQENNADADVDNDLKKTKPKVTKSKRASKIFKQMRKTKPSPLQIKLTTDEAGQKLYELVFAALNKDFELSSNPEQIIASARQEFEDPSLTKSTVEDVTIPTSTSTSTPDDPAATEAAESPTKNVGAVNGETNPEPIIEIPKSPSIHDYERISEPELQSDGWARTGYINKSGEEFLLPPPENCPYRAPHTYADEKLPLPPVSSRSEESIENDSNLGFPPLLGDRNIPFFMASEFATEDIAEEKARSQAHKKKRSQIDREENVRKAKRRRSSKSFVNCTTPTTTPATATTTATTVTAATTTQEEKPKIQRLKLKLKPPTDAEREEFGIAQAQTSNSHSTPRGAKTRGQGQNGRGGNSTNGTLRSNQKTNGKARGGSRGGTPRSRVRGRGRG</sequence>
<feature type="compositionally biased region" description="Polar residues" evidence="1">
    <location>
        <begin position="539"/>
        <end position="548"/>
    </location>
</feature>
<feature type="compositionally biased region" description="Low complexity" evidence="1">
    <location>
        <begin position="52"/>
        <end position="71"/>
    </location>
</feature>
<feature type="compositionally biased region" description="Low complexity" evidence="1">
    <location>
        <begin position="311"/>
        <end position="325"/>
    </location>
</feature>
<proteinExistence type="predicted"/>
<protein>
    <submittedName>
        <fullName evidence="2">Uncharacterized protein</fullName>
    </submittedName>
</protein>
<evidence type="ECO:0000313" key="2">
    <source>
        <dbReference type="EMBL" id="OQE22543.1"/>
    </source>
</evidence>
<feature type="compositionally biased region" description="Basic and acidic residues" evidence="1">
    <location>
        <begin position="146"/>
        <end position="161"/>
    </location>
</feature>
<feature type="compositionally biased region" description="Low complexity" evidence="1">
    <location>
        <begin position="488"/>
        <end position="510"/>
    </location>
</feature>
<gene>
    <name evidence="2" type="ORF">PENSTE_c010G07120</name>
</gene>
<feature type="compositionally biased region" description="Basic residues" evidence="1">
    <location>
        <begin position="228"/>
        <end position="249"/>
    </location>
</feature>
<feature type="compositionally biased region" description="Low complexity" evidence="1">
    <location>
        <begin position="344"/>
        <end position="354"/>
    </location>
</feature>
<dbReference type="Proteomes" id="UP000191285">
    <property type="component" value="Unassembled WGS sequence"/>
</dbReference>
<feature type="compositionally biased region" description="Polar residues" evidence="1">
    <location>
        <begin position="76"/>
        <end position="100"/>
    </location>
</feature>
<name>A0A1V6TA53_9EURO</name>
<reference evidence="3" key="1">
    <citation type="journal article" date="2017" name="Nat. Microbiol.">
        <title>Global analysis of biosynthetic gene clusters reveals vast potential of secondary metabolite production in Penicillium species.</title>
        <authorList>
            <person name="Nielsen J.C."/>
            <person name="Grijseels S."/>
            <person name="Prigent S."/>
            <person name="Ji B."/>
            <person name="Dainat J."/>
            <person name="Nielsen K.F."/>
            <person name="Frisvad J.C."/>
            <person name="Workman M."/>
            <person name="Nielsen J."/>
        </authorList>
    </citation>
    <scope>NUCLEOTIDE SEQUENCE [LARGE SCALE GENOMIC DNA]</scope>
    <source>
        <strain evidence="3">IBT 24891</strain>
    </source>
</reference>